<reference evidence="4 5" key="1">
    <citation type="submission" date="2017-04" db="EMBL/GenBank/DDBJ databases">
        <title>Accumulation and expression of multiple antibiotic resistance genes in Arcobacter cryaerophilus that thrives in sewage.</title>
        <authorList>
            <person name="Millar J.A."/>
            <person name="Raghavan R."/>
        </authorList>
    </citation>
    <scope>NUCLEOTIDE SEQUENCE [LARGE SCALE GENOMIC DNA]</scope>
    <source>
        <strain evidence="4 5">AZT-1</strain>
    </source>
</reference>
<dbReference type="PANTHER" id="PTHR43515:SF1">
    <property type="entry name" value="THREONINE SYNTHASE-LIKE 1"/>
    <property type="match status" value="1"/>
</dbReference>
<comment type="cofactor">
    <cofactor evidence="1">
        <name>pyridoxal 5'-phosphate</name>
        <dbReference type="ChEBI" id="CHEBI:597326"/>
    </cofactor>
</comment>
<evidence type="ECO:0000259" key="3">
    <source>
        <dbReference type="Pfam" id="PF14821"/>
    </source>
</evidence>
<evidence type="ECO:0000256" key="2">
    <source>
        <dbReference type="ARBA" id="ARBA00022898"/>
    </source>
</evidence>
<evidence type="ECO:0000313" key="4">
    <source>
        <dbReference type="EMBL" id="OQR40577.1"/>
    </source>
</evidence>
<dbReference type="GO" id="GO:0030170">
    <property type="term" value="F:pyridoxal phosphate binding"/>
    <property type="evidence" value="ECO:0007669"/>
    <property type="project" value="InterPro"/>
</dbReference>
<dbReference type="InterPro" id="IPR000634">
    <property type="entry name" value="Ser/Thr_deHydtase_PyrdxlP-BS"/>
</dbReference>
<feature type="domain" description="Threonine synthase N-terminal" evidence="3">
    <location>
        <begin position="3"/>
        <end position="78"/>
    </location>
</feature>
<dbReference type="InterPro" id="IPR036052">
    <property type="entry name" value="TrpB-like_PALP_sf"/>
</dbReference>
<proteinExistence type="predicted"/>
<evidence type="ECO:0000256" key="1">
    <source>
        <dbReference type="ARBA" id="ARBA00001933"/>
    </source>
</evidence>
<dbReference type="Gene3D" id="3.40.50.1100">
    <property type="match status" value="1"/>
</dbReference>
<organism evidence="4 5">
    <name type="scientific">Aliarcobacter cryaerophilus</name>
    <dbReference type="NCBI Taxonomy" id="28198"/>
    <lineage>
        <taxon>Bacteria</taxon>
        <taxon>Pseudomonadati</taxon>
        <taxon>Campylobacterota</taxon>
        <taxon>Epsilonproteobacteria</taxon>
        <taxon>Campylobacterales</taxon>
        <taxon>Arcobacteraceae</taxon>
        <taxon>Aliarcobacter</taxon>
    </lineage>
</organism>
<name>A0A1V9V900_9BACT</name>
<dbReference type="PROSITE" id="PS00165">
    <property type="entry name" value="DEHYDRATASE_SER_THR"/>
    <property type="match status" value="1"/>
</dbReference>
<protein>
    <submittedName>
        <fullName evidence="4">Threonine synthase</fullName>
    </submittedName>
</protein>
<gene>
    <name evidence="4" type="ORF">AS859_10910</name>
</gene>
<evidence type="ECO:0000313" key="5">
    <source>
        <dbReference type="Proteomes" id="UP000192599"/>
    </source>
</evidence>
<dbReference type="AlphaFoldDB" id="A0A1V9V900"/>
<dbReference type="SUPFAM" id="SSF53686">
    <property type="entry name" value="Tryptophan synthase beta subunit-like PLP-dependent enzymes"/>
    <property type="match status" value="1"/>
</dbReference>
<comment type="caution">
    <text evidence="4">The sequence shown here is derived from an EMBL/GenBank/DDBJ whole genome shotgun (WGS) entry which is preliminary data.</text>
</comment>
<dbReference type="GO" id="GO:0005737">
    <property type="term" value="C:cytoplasm"/>
    <property type="evidence" value="ECO:0007669"/>
    <property type="project" value="TreeGrafter"/>
</dbReference>
<feature type="non-terminal residue" evidence="4">
    <location>
        <position position="150"/>
    </location>
</feature>
<dbReference type="InterPro" id="IPR037158">
    <property type="entry name" value="Thr_synth_N_sf"/>
</dbReference>
<sequence>MGFIETRGNDGKRAKEVSFSEAILNPSSSFGGLYVPKNLPNLGDNFIENHINKSYKELAFDILKAFEIDINDSEIQKALDLYDNFDNPLNPSPVVKVKDDLYVNEQYHGPTRAFKDMALQPFGSIFSSIAQKRGENYLILAATSGDTGPA</sequence>
<dbReference type="EMBL" id="LNTC01000346">
    <property type="protein sequence ID" value="OQR40577.1"/>
    <property type="molecule type" value="Genomic_DNA"/>
</dbReference>
<dbReference type="Gene3D" id="3.90.1380.10">
    <property type="entry name" value="Threonine synthase, N-terminal domain"/>
    <property type="match status" value="1"/>
</dbReference>
<dbReference type="InterPro" id="IPR029144">
    <property type="entry name" value="Thr_synth_N"/>
</dbReference>
<accession>A0A1V9V900</accession>
<keyword evidence="2" id="KW-0663">Pyridoxal phosphate</keyword>
<dbReference type="PANTHER" id="PTHR43515">
    <property type="entry name" value="THREONINE SYNTHASE-LIKE 1"/>
    <property type="match status" value="1"/>
</dbReference>
<dbReference type="GO" id="GO:0006520">
    <property type="term" value="P:amino acid metabolic process"/>
    <property type="evidence" value="ECO:0007669"/>
    <property type="project" value="InterPro"/>
</dbReference>
<dbReference type="Proteomes" id="UP000192599">
    <property type="component" value="Unassembled WGS sequence"/>
</dbReference>
<dbReference type="Pfam" id="PF14821">
    <property type="entry name" value="Thr_synth_N"/>
    <property type="match status" value="1"/>
</dbReference>